<sequence length="96" mass="10829">PPPSPPPSRLICSPALTLDKLLSRPCYFCVPWLGHCLRDFPALLAISLLITTLLLQLVFRYCRQRTRHPSSHGPSETVHSHLTAHYWLLSLFDIAG</sequence>
<feature type="non-terminal residue" evidence="2">
    <location>
        <position position="1"/>
    </location>
</feature>
<dbReference type="Proteomes" id="UP000184063">
    <property type="component" value="Unassembled WGS sequence"/>
</dbReference>
<keyword evidence="1" id="KW-0472">Membrane</keyword>
<gene>
    <name evidence="2" type="ORF">ASPFODRAFT_158454</name>
</gene>
<keyword evidence="1" id="KW-1133">Transmembrane helix</keyword>
<name>A0A1M3TNE3_ASPLC</name>
<proteinExistence type="predicted"/>
<accession>A0A1M3TNE3</accession>
<keyword evidence="1" id="KW-0812">Transmembrane</keyword>
<evidence type="ECO:0000256" key="1">
    <source>
        <dbReference type="SAM" id="Phobius"/>
    </source>
</evidence>
<evidence type="ECO:0000313" key="3">
    <source>
        <dbReference type="Proteomes" id="UP000184063"/>
    </source>
</evidence>
<organism evidence="2 3">
    <name type="scientific">Aspergillus luchuensis (strain CBS 106.47)</name>
    <dbReference type="NCBI Taxonomy" id="1137211"/>
    <lineage>
        <taxon>Eukaryota</taxon>
        <taxon>Fungi</taxon>
        <taxon>Dikarya</taxon>
        <taxon>Ascomycota</taxon>
        <taxon>Pezizomycotina</taxon>
        <taxon>Eurotiomycetes</taxon>
        <taxon>Eurotiomycetidae</taxon>
        <taxon>Eurotiales</taxon>
        <taxon>Aspergillaceae</taxon>
        <taxon>Aspergillus</taxon>
        <taxon>Aspergillus subgen. Circumdati</taxon>
    </lineage>
</organism>
<dbReference type="AlphaFoldDB" id="A0A1M3TNE3"/>
<feature type="transmembrane region" description="Helical" evidence="1">
    <location>
        <begin position="40"/>
        <end position="59"/>
    </location>
</feature>
<reference evidence="3" key="1">
    <citation type="journal article" date="2017" name="Genome Biol.">
        <title>Comparative genomics reveals high biological diversity and specific adaptations in the industrially and medically important fungal genus Aspergillus.</title>
        <authorList>
            <person name="de Vries R.P."/>
            <person name="Riley R."/>
            <person name="Wiebenga A."/>
            <person name="Aguilar-Osorio G."/>
            <person name="Amillis S."/>
            <person name="Uchima C.A."/>
            <person name="Anderluh G."/>
            <person name="Asadollahi M."/>
            <person name="Askin M."/>
            <person name="Barry K."/>
            <person name="Battaglia E."/>
            <person name="Bayram O."/>
            <person name="Benocci T."/>
            <person name="Braus-Stromeyer S.A."/>
            <person name="Caldana C."/>
            <person name="Canovas D."/>
            <person name="Cerqueira G.C."/>
            <person name="Chen F."/>
            <person name="Chen W."/>
            <person name="Choi C."/>
            <person name="Clum A."/>
            <person name="Dos Santos R.A."/>
            <person name="Damasio A.R."/>
            <person name="Diallinas G."/>
            <person name="Emri T."/>
            <person name="Fekete E."/>
            <person name="Flipphi M."/>
            <person name="Freyberg S."/>
            <person name="Gallo A."/>
            <person name="Gournas C."/>
            <person name="Habgood R."/>
            <person name="Hainaut M."/>
            <person name="Harispe M.L."/>
            <person name="Henrissat B."/>
            <person name="Hilden K.S."/>
            <person name="Hope R."/>
            <person name="Hossain A."/>
            <person name="Karabika E."/>
            <person name="Karaffa L."/>
            <person name="Karanyi Z."/>
            <person name="Krasevec N."/>
            <person name="Kuo A."/>
            <person name="Kusch H."/>
            <person name="LaButti K."/>
            <person name="Lagendijk E.L."/>
            <person name="Lapidus A."/>
            <person name="Levasseur A."/>
            <person name="Lindquist E."/>
            <person name="Lipzen A."/>
            <person name="Logrieco A.F."/>
            <person name="MacCabe A."/>
            <person name="Maekelae M.R."/>
            <person name="Malavazi I."/>
            <person name="Melin P."/>
            <person name="Meyer V."/>
            <person name="Mielnichuk N."/>
            <person name="Miskei M."/>
            <person name="Molnar A.P."/>
            <person name="Mule G."/>
            <person name="Ngan C.Y."/>
            <person name="Orejas M."/>
            <person name="Orosz E."/>
            <person name="Ouedraogo J.P."/>
            <person name="Overkamp K.M."/>
            <person name="Park H.-S."/>
            <person name="Perrone G."/>
            <person name="Piumi F."/>
            <person name="Punt P.J."/>
            <person name="Ram A.F."/>
            <person name="Ramon A."/>
            <person name="Rauscher S."/>
            <person name="Record E."/>
            <person name="Riano-Pachon D.M."/>
            <person name="Robert V."/>
            <person name="Roehrig J."/>
            <person name="Ruller R."/>
            <person name="Salamov A."/>
            <person name="Salih N.S."/>
            <person name="Samson R.A."/>
            <person name="Sandor E."/>
            <person name="Sanguinetti M."/>
            <person name="Schuetze T."/>
            <person name="Sepcic K."/>
            <person name="Shelest E."/>
            <person name="Sherlock G."/>
            <person name="Sophianopoulou V."/>
            <person name="Squina F.M."/>
            <person name="Sun H."/>
            <person name="Susca A."/>
            <person name="Todd R.B."/>
            <person name="Tsang A."/>
            <person name="Unkles S.E."/>
            <person name="van de Wiele N."/>
            <person name="van Rossen-Uffink D."/>
            <person name="Oliveira J.V."/>
            <person name="Vesth T.C."/>
            <person name="Visser J."/>
            <person name="Yu J.-H."/>
            <person name="Zhou M."/>
            <person name="Andersen M.R."/>
            <person name="Archer D.B."/>
            <person name="Baker S.E."/>
            <person name="Benoit I."/>
            <person name="Brakhage A.A."/>
            <person name="Braus G.H."/>
            <person name="Fischer R."/>
            <person name="Frisvad J.C."/>
            <person name="Goldman G.H."/>
            <person name="Houbraken J."/>
            <person name="Oakley B."/>
            <person name="Pocsi I."/>
            <person name="Scazzocchio C."/>
            <person name="Seiboth B."/>
            <person name="vanKuyk P.A."/>
            <person name="Wortman J."/>
            <person name="Dyer P.S."/>
            <person name="Grigoriev I.V."/>
        </authorList>
    </citation>
    <scope>NUCLEOTIDE SEQUENCE [LARGE SCALE GENOMIC DNA]</scope>
    <source>
        <strain evidence="3">CBS 106.47</strain>
    </source>
</reference>
<evidence type="ECO:0000313" key="2">
    <source>
        <dbReference type="EMBL" id="OJZ88299.1"/>
    </source>
</evidence>
<dbReference type="EMBL" id="KV878239">
    <property type="protein sequence ID" value="OJZ88299.1"/>
    <property type="molecule type" value="Genomic_DNA"/>
</dbReference>
<dbReference type="VEuPathDB" id="FungiDB:ASPFODRAFT_158454"/>
<protein>
    <submittedName>
        <fullName evidence="2">Uncharacterized protein</fullName>
    </submittedName>
</protein>